<evidence type="ECO:0000256" key="1">
    <source>
        <dbReference type="ARBA" id="ARBA00022747"/>
    </source>
</evidence>
<dbReference type="GO" id="GO:0003677">
    <property type="term" value="F:DNA binding"/>
    <property type="evidence" value="ECO:0007669"/>
    <property type="project" value="UniProtKB-KW"/>
</dbReference>
<dbReference type="AlphaFoldDB" id="A0A512JPX5"/>
<reference evidence="4 5" key="1">
    <citation type="submission" date="2019-07" db="EMBL/GenBank/DDBJ databases">
        <title>Whole genome shotgun sequence of Methylobacterium gnaphalii NBRC 107716.</title>
        <authorList>
            <person name="Hosoyama A."/>
            <person name="Uohara A."/>
            <person name="Ohji S."/>
            <person name="Ichikawa N."/>
        </authorList>
    </citation>
    <scope>NUCLEOTIDE SEQUENCE [LARGE SCALE GENOMIC DNA]</scope>
    <source>
        <strain evidence="4 5">NBRC 107716</strain>
    </source>
</reference>
<sequence>MNEHDWLAEFPADWKELRADFLCNPYRLTVSPDLYDGEMVAHYSIPQVQETGGPLVQPAEDIDSSKLLITKPTLLVSKLNPRKRTICIAEPQEEMPTLASGEFVPIQSDQFQQRYGYYLWASEKVTDRLSAIVQSATRSHQRVNPADILKLPWKWPPLETQQRIAAFLDKKTAQIDGLIEKKRALLERLAEKRQAIITQAVTKGLNPAAPMKDSGIDWLGQIPAHWEVKPLKRISPRVTVGIVVTPAAYYADEGVLALRGLNVRIMGFDLSDTRNITEDGHELNRKSELRQGDLVAVRTGAPGTTAIISEDLAGSNCIDLVIIRKPLNADPRYLGWFLNSDVAATQYTLGSEGALQQHFNVETSKATLVCLPSPDEQRAISAHIDSEIAAHDRQSELVESSVSQLLEYRSALITAAVTGQVEGLQ</sequence>
<keyword evidence="2" id="KW-0238">DNA-binding</keyword>
<feature type="coiled-coil region" evidence="3">
    <location>
        <begin position="168"/>
        <end position="199"/>
    </location>
</feature>
<keyword evidence="5" id="KW-1185">Reference proteome</keyword>
<name>A0A512JPX5_9HYPH</name>
<dbReference type="SUPFAM" id="SSF116734">
    <property type="entry name" value="DNA methylase specificity domain"/>
    <property type="match status" value="2"/>
</dbReference>
<accession>A0A512JPX5</accession>
<proteinExistence type="predicted"/>
<keyword evidence="3" id="KW-0175">Coiled coil</keyword>
<dbReference type="InterPro" id="IPR044946">
    <property type="entry name" value="Restrct_endonuc_typeI_TRD_sf"/>
</dbReference>
<evidence type="ECO:0000256" key="2">
    <source>
        <dbReference type="ARBA" id="ARBA00023125"/>
    </source>
</evidence>
<dbReference type="Gene3D" id="1.10.287.1120">
    <property type="entry name" value="Bipartite methylase S protein"/>
    <property type="match status" value="1"/>
</dbReference>
<keyword evidence="1" id="KW-0680">Restriction system</keyword>
<dbReference type="Proteomes" id="UP000321750">
    <property type="component" value="Unassembled WGS sequence"/>
</dbReference>
<dbReference type="GO" id="GO:0009307">
    <property type="term" value="P:DNA restriction-modification system"/>
    <property type="evidence" value="ECO:0007669"/>
    <property type="project" value="UniProtKB-KW"/>
</dbReference>
<dbReference type="PANTHER" id="PTHR30408">
    <property type="entry name" value="TYPE-1 RESTRICTION ENZYME ECOKI SPECIFICITY PROTEIN"/>
    <property type="match status" value="1"/>
</dbReference>
<gene>
    <name evidence="4" type="ORF">MGN01_38600</name>
</gene>
<dbReference type="EMBL" id="BJZV01000027">
    <property type="protein sequence ID" value="GEP12015.1"/>
    <property type="molecule type" value="Genomic_DNA"/>
</dbReference>
<dbReference type="PANTHER" id="PTHR30408:SF12">
    <property type="entry name" value="TYPE I RESTRICTION ENZYME MJAVIII SPECIFICITY SUBUNIT"/>
    <property type="match status" value="1"/>
</dbReference>
<evidence type="ECO:0000256" key="3">
    <source>
        <dbReference type="SAM" id="Coils"/>
    </source>
</evidence>
<comment type="caution">
    <text evidence="4">The sequence shown here is derived from an EMBL/GenBank/DDBJ whole genome shotgun (WGS) entry which is preliminary data.</text>
</comment>
<dbReference type="InterPro" id="IPR052021">
    <property type="entry name" value="Type-I_RS_S_subunit"/>
</dbReference>
<organism evidence="4 5">
    <name type="scientific">Methylobacterium gnaphalii</name>
    <dbReference type="NCBI Taxonomy" id="1010610"/>
    <lineage>
        <taxon>Bacteria</taxon>
        <taxon>Pseudomonadati</taxon>
        <taxon>Pseudomonadota</taxon>
        <taxon>Alphaproteobacteria</taxon>
        <taxon>Hyphomicrobiales</taxon>
        <taxon>Methylobacteriaceae</taxon>
        <taxon>Methylobacterium</taxon>
    </lineage>
</organism>
<dbReference type="RefSeq" id="WP_147048416.1">
    <property type="nucleotide sequence ID" value="NZ_BJZV01000027.1"/>
</dbReference>
<dbReference type="Gene3D" id="3.90.220.20">
    <property type="entry name" value="DNA methylase specificity domains"/>
    <property type="match status" value="2"/>
</dbReference>
<evidence type="ECO:0000313" key="5">
    <source>
        <dbReference type="Proteomes" id="UP000321750"/>
    </source>
</evidence>
<evidence type="ECO:0000313" key="4">
    <source>
        <dbReference type="EMBL" id="GEP12015.1"/>
    </source>
</evidence>
<dbReference type="OrthoDB" id="164285at2"/>
<protein>
    <submittedName>
        <fullName evidence="4">Restriction modification system DNA specificity domain-containing protein</fullName>
    </submittedName>
</protein>